<dbReference type="InterPro" id="IPR010730">
    <property type="entry name" value="HET"/>
</dbReference>
<dbReference type="PANTHER" id="PTHR24148:SF64">
    <property type="entry name" value="HETEROKARYON INCOMPATIBILITY DOMAIN-CONTAINING PROTEIN"/>
    <property type="match status" value="1"/>
</dbReference>
<proteinExistence type="predicted"/>
<keyword evidence="3" id="KW-1185">Reference proteome</keyword>
<evidence type="ECO:0000259" key="1">
    <source>
        <dbReference type="Pfam" id="PF06985"/>
    </source>
</evidence>
<feature type="domain" description="Heterokaryon incompatibility" evidence="1">
    <location>
        <begin position="43"/>
        <end position="244"/>
    </location>
</feature>
<dbReference type="AlphaFoldDB" id="A0AA38R686"/>
<evidence type="ECO:0000313" key="3">
    <source>
        <dbReference type="Proteomes" id="UP001174691"/>
    </source>
</evidence>
<dbReference type="EMBL" id="JANBVN010000276">
    <property type="protein sequence ID" value="KAJ9130309.1"/>
    <property type="molecule type" value="Genomic_DNA"/>
</dbReference>
<dbReference type="PANTHER" id="PTHR24148">
    <property type="entry name" value="ANKYRIN REPEAT DOMAIN-CONTAINING PROTEIN 39 HOMOLOG-RELATED"/>
    <property type="match status" value="1"/>
</dbReference>
<comment type="caution">
    <text evidence="2">The sequence shown here is derived from an EMBL/GenBank/DDBJ whole genome shotgun (WGS) entry which is preliminary data.</text>
</comment>
<gene>
    <name evidence="2" type="ORF">NKR19_g9946</name>
</gene>
<accession>A0AA38R686</accession>
<dbReference type="Pfam" id="PF26639">
    <property type="entry name" value="Het-6_barrel"/>
    <property type="match status" value="1"/>
</dbReference>
<organism evidence="2 3">
    <name type="scientific">Coniochaeta hoffmannii</name>
    <dbReference type="NCBI Taxonomy" id="91930"/>
    <lineage>
        <taxon>Eukaryota</taxon>
        <taxon>Fungi</taxon>
        <taxon>Dikarya</taxon>
        <taxon>Ascomycota</taxon>
        <taxon>Pezizomycotina</taxon>
        <taxon>Sordariomycetes</taxon>
        <taxon>Sordariomycetidae</taxon>
        <taxon>Coniochaetales</taxon>
        <taxon>Coniochaetaceae</taxon>
        <taxon>Coniochaeta</taxon>
    </lineage>
</organism>
<dbReference type="InterPro" id="IPR052895">
    <property type="entry name" value="HetReg/Transcr_Mod"/>
</dbReference>
<evidence type="ECO:0000313" key="2">
    <source>
        <dbReference type="EMBL" id="KAJ9130309.1"/>
    </source>
</evidence>
<sequence>MYTYTKLRDPTATFRLFCLHPGIGRAPLRGELVQRGVDEGEIYDSISYRCEELDRYNMHHITIDDALFRTSRTVQEALFRLRHTDRPRQLWIDQICIDQGTEPDSLRERGQQVKIMGRIYRNSHETIIWLGIDLTSAERAGMGIIRSFDQLHKQLVAAAAAQLASIRARQSEAERRTGTTIVRTADLELLFGLTALLTRKSPTELVAEGVTAAADLPELAHSNNQHIVEFYKRAYFCRMWPVQEIILSKRKIIYCGDDTTDWNLVGWFASWFLHQCHDSELKQDEQLRGLEAVMWVYSYAQTYSTGFPLATMLRTARRFDAKDLKDKVFALLGIVDFNLSHTGTRYDSSGDQAVSAVPDELDPDYNKDTPAVYFDVARYMLRKDKNLIVISAVELPLTDSPHASSRGPSWVPRWDVREQVEHIWLPHATAENFSACTLDDPAIRCWRQVHNSQAYFMCAVRGVKAAGVARVAPYDPKLAPSAVSSDKTWLRIASLAAEMVHWATSAGSRAIDDRLAADIALVLTAGRAEAGQIVTPAGTSATTKTIPQHTADFADLMMDVDESGAVLEGEHLQDAFRTMVQYLAAQRFARSGNTKQGSYAQRCHSATRGKTAFLTDSGMLGLGPAGMEGVKADDEVLVLAGGRVPLLTRPTPVVVAANGRCLLGECYLRGAMDREFEGEVMRLGEEYVLV</sequence>
<dbReference type="Pfam" id="PF06985">
    <property type="entry name" value="HET"/>
    <property type="match status" value="1"/>
</dbReference>
<reference evidence="2" key="1">
    <citation type="submission" date="2022-07" db="EMBL/GenBank/DDBJ databases">
        <title>Fungi with potential for degradation of polypropylene.</title>
        <authorList>
            <person name="Gostincar C."/>
        </authorList>
    </citation>
    <scope>NUCLEOTIDE SEQUENCE</scope>
    <source>
        <strain evidence="2">EXF-13287</strain>
    </source>
</reference>
<name>A0AA38R686_9PEZI</name>
<protein>
    <recommendedName>
        <fullName evidence="1">Heterokaryon incompatibility domain-containing protein</fullName>
    </recommendedName>
</protein>
<dbReference type="Proteomes" id="UP001174691">
    <property type="component" value="Unassembled WGS sequence"/>
</dbReference>